<evidence type="ECO:0000256" key="6">
    <source>
        <dbReference type="ARBA" id="ARBA00023002"/>
    </source>
</evidence>
<evidence type="ECO:0000256" key="2">
    <source>
        <dbReference type="ARBA" id="ARBA00011245"/>
    </source>
</evidence>
<evidence type="ECO:0000256" key="4">
    <source>
        <dbReference type="ARBA" id="ARBA00022559"/>
    </source>
</evidence>
<sequence>MSLTGKKAPAFTLAGSDGKQHSLQEYAGKTVVIYFYPRDNTPGCTKEACGFRDLKPHLDSSGVVLLGVSKDSLKSHDKFIADFKLPFTLLSDPEAIMMTTYGAFGEKVMYGKKTTGTIRSTVVIGPDGTIVKQWSKVAKAETHPAEVLAWLQNRT</sequence>
<dbReference type="InterPro" id="IPR013766">
    <property type="entry name" value="Thioredoxin_domain"/>
</dbReference>
<dbReference type="InterPro" id="IPR050924">
    <property type="entry name" value="Peroxiredoxin_BCP/PrxQ"/>
</dbReference>
<feature type="active site" description="Cysteine sulfenic acid (-SOH) intermediate; for peroxidase activity" evidence="13">
    <location>
        <position position="44"/>
    </location>
</feature>
<keyword evidence="4" id="KW-0575">Peroxidase</keyword>
<comment type="similarity">
    <text evidence="10">Belongs to the peroxiredoxin family. BCP/PrxQ subfamily.</text>
</comment>
<evidence type="ECO:0000256" key="7">
    <source>
        <dbReference type="ARBA" id="ARBA00023157"/>
    </source>
</evidence>
<dbReference type="EC" id="1.11.1.24" evidence="3"/>
<dbReference type="Gene3D" id="3.40.30.10">
    <property type="entry name" value="Glutaredoxin"/>
    <property type="match status" value="1"/>
</dbReference>
<evidence type="ECO:0000256" key="9">
    <source>
        <dbReference type="ARBA" id="ARBA00032824"/>
    </source>
</evidence>
<evidence type="ECO:0000256" key="11">
    <source>
        <dbReference type="ARBA" id="ARBA00042639"/>
    </source>
</evidence>
<dbReference type="PANTHER" id="PTHR42801">
    <property type="entry name" value="THIOREDOXIN-DEPENDENT PEROXIDE REDUCTASE"/>
    <property type="match status" value="1"/>
</dbReference>
<comment type="subunit">
    <text evidence="2">Monomer.</text>
</comment>
<dbReference type="SUPFAM" id="SSF52833">
    <property type="entry name" value="Thioredoxin-like"/>
    <property type="match status" value="1"/>
</dbReference>
<keyword evidence="7" id="KW-1015">Disulfide bond</keyword>
<dbReference type="CDD" id="cd03017">
    <property type="entry name" value="PRX_BCP"/>
    <property type="match status" value="1"/>
</dbReference>
<evidence type="ECO:0000313" key="15">
    <source>
        <dbReference type="EMBL" id="TWJ18902.1"/>
    </source>
</evidence>
<dbReference type="InterPro" id="IPR000866">
    <property type="entry name" value="AhpC/TSA"/>
</dbReference>
<proteinExistence type="inferred from homology"/>
<evidence type="ECO:0000256" key="3">
    <source>
        <dbReference type="ARBA" id="ARBA00013017"/>
    </source>
</evidence>
<dbReference type="PIRSF" id="PIRSF000239">
    <property type="entry name" value="AHPC"/>
    <property type="match status" value="1"/>
</dbReference>
<keyword evidence="8" id="KW-0676">Redox-active center</keyword>
<dbReference type="GO" id="GO:0005737">
    <property type="term" value="C:cytoplasm"/>
    <property type="evidence" value="ECO:0007669"/>
    <property type="project" value="TreeGrafter"/>
</dbReference>
<dbReference type="PROSITE" id="PS51352">
    <property type="entry name" value="THIOREDOXIN_2"/>
    <property type="match status" value="1"/>
</dbReference>
<evidence type="ECO:0000256" key="12">
    <source>
        <dbReference type="ARBA" id="ARBA00049091"/>
    </source>
</evidence>
<dbReference type="GO" id="GO:0008379">
    <property type="term" value="F:thioredoxin peroxidase activity"/>
    <property type="evidence" value="ECO:0007669"/>
    <property type="project" value="TreeGrafter"/>
</dbReference>
<evidence type="ECO:0000256" key="5">
    <source>
        <dbReference type="ARBA" id="ARBA00022862"/>
    </source>
</evidence>
<accession>A0A562VM47</accession>
<dbReference type="OrthoDB" id="9812811at2"/>
<dbReference type="RefSeq" id="WP_145022952.1">
    <property type="nucleotide sequence ID" value="NZ_VLLN01000013.1"/>
</dbReference>
<evidence type="ECO:0000256" key="8">
    <source>
        <dbReference type="ARBA" id="ARBA00023284"/>
    </source>
</evidence>
<organism evidence="15 16">
    <name type="scientific">Geobacter argillaceus</name>
    <dbReference type="NCBI Taxonomy" id="345631"/>
    <lineage>
        <taxon>Bacteria</taxon>
        <taxon>Pseudomonadati</taxon>
        <taxon>Thermodesulfobacteriota</taxon>
        <taxon>Desulfuromonadia</taxon>
        <taxon>Geobacterales</taxon>
        <taxon>Geobacteraceae</taxon>
        <taxon>Geobacter</taxon>
    </lineage>
</organism>
<dbReference type="InterPro" id="IPR024706">
    <property type="entry name" value="Peroxiredoxin_AhpC-typ"/>
</dbReference>
<dbReference type="EMBL" id="VLLN01000013">
    <property type="protein sequence ID" value="TWJ18902.1"/>
    <property type="molecule type" value="Genomic_DNA"/>
</dbReference>
<keyword evidence="5" id="KW-0049">Antioxidant</keyword>
<dbReference type="PANTHER" id="PTHR42801:SF4">
    <property type="entry name" value="AHPC_TSA FAMILY PROTEIN"/>
    <property type="match status" value="1"/>
</dbReference>
<gene>
    <name evidence="15" type="ORF">JN12_02353</name>
</gene>
<comment type="catalytic activity">
    <reaction evidence="12">
        <text>a hydroperoxide + [thioredoxin]-dithiol = an alcohol + [thioredoxin]-disulfide + H2O</text>
        <dbReference type="Rhea" id="RHEA:62620"/>
        <dbReference type="Rhea" id="RHEA-COMP:10698"/>
        <dbReference type="Rhea" id="RHEA-COMP:10700"/>
        <dbReference type="ChEBI" id="CHEBI:15377"/>
        <dbReference type="ChEBI" id="CHEBI:29950"/>
        <dbReference type="ChEBI" id="CHEBI:30879"/>
        <dbReference type="ChEBI" id="CHEBI:35924"/>
        <dbReference type="ChEBI" id="CHEBI:50058"/>
        <dbReference type="EC" id="1.11.1.24"/>
    </reaction>
</comment>
<evidence type="ECO:0000256" key="1">
    <source>
        <dbReference type="ARBA" id="ARBA00003330"/>
    </source>
</evidence>
<keyword evidence="6" id="KW-0560">Oxidoreductase</keyword>
<reference evidence="15 16" key="1">
    <citation type="submission" date="2019-07" db="EMBL/GenBank/DDBJ databases">
        <title>Genomic Encyclopedia of Archaeal and Bacterial Type Strains, Phase II (KMG-II): from individual species to whole genera.</title>
        <authorList>
            <person name="Goeker M."/>
        </authorList>
    </citation>
    <scope>NUCLEOTIDE SEQUENCE [LARGE SCALE GENOMIC DNA]</scope>
    <source>
        <strain evidence="15 16">ATCC BAA-1139</strain>
    </source>
</reference>
<comment type="function">
    <text evidence="1">Thiol-specific peroxidase that catalyzes the reduction of hydrogen peroxide and organic hydroperoxides to water and alcohols, respectively. Plays a role in cell protection against oxidative stress by detoxifying peroxides and as sensor of hydrogen peroxide-mediated signaling events.</text>
</comment>
<evidence type="ECO:0000256" key="13">
    <source>
        <dbReference type="PIRSR" id="PIRSR000239-1"/>
    </source>
</evidence>
<dbReference type="AlphaFoldDB" id="A0A562VM47"/>
<evidence type="ECO:0000313" key="16">
    <source>
        <dbReference type="Proteomes" id="UP000319449"/>
    </source>
</evidence>
<name>A0A562VM47_9BACT</name>
<dbReference type="InterPro" id="IPR036249">
    <property type="entry name" value="Thioredoxin-like_sf"/>
</dbReference>
<dbReference type="GO" id="GO:0034599">
    <property type="term" value="P:cellular response to oxidative stress"/>
    <property type="evidence" value="ECO:0007669"/>
    <property type="project" value="TreeGrafter"/>
</dbReference>
<dbReference type="GO" id="GO:0045454">
    <property type="term" value="P:cell redox homeostasis"/>
    <property type="evidence" value="ECO:0007669"/>
    <property type="project" value="TreeGrafter"/>
</dbReference>
<dbReference type="Pfam" id="PF00578">
    <property type="entry name" value="AhpC-TSA"/>
    <property type="match status" value="1"/>
</dbReference>
<protein>
    <recommendedName>
        <fullName evidence="3">thioredoxin-dependent peroxiredoxin</fullName>
        <ecNumber evidence="3">1.11.1.24</ecNumber>
    </recommendedName>
    <alternativeName>
        <fullName evidence="9">Thioredoxin peroxidase</fullName>
    </alternativeName>
    <alternativeName>
        <fullName evidence="11">Thioredoxin-dependent peroxiredoxin Bcp</fullName>
    </alternativeName>
</protein>
<feature type="domain" description="Thioredoxin" evidence="14">
    <location>
        <begin position="2"/>
        <end position="155"/>
    </location>
</feature>
<evidence type="ECO:0000259" key="14">
    <source>
        <dbReference type="PROSITE" id="PS51352"/>
    </source>
</evidence>
<dbReference type="FunFam" id="3.40.30.10:FF:000007">
    <property type="entry name" value="Thioredoxin-dependent thiol peroxidase"/>
    <property type="match status" value="1"/>
</dbReference>
<comment type="caution">
    <text evidence="15">The sequence shown here is derived from an EMBL/GenBank/DDBJ whole genome shotgun (WGS) entry which is preliminary data.</text>
</comment>
<dbReference type="Proteomes" id="UP000319449">
    <property type="component" value="Unassembled WGS sequence"/>
</dbReference>
<evidence type="ECO:0000256" key="10">
    <source>
        <dbReference type="ARBA" id="ARBA00038489"/>
    </source>
</evidence>
<keyword evidence="16" id="KW-1185">Reference proteome</keyword>